<evidence type="ECO:0000256" key="1">
    <source>
        <dbReference type="SAM" id="MobiDB-lite"/>
    </source>
</evidence>
<gene>
    <name evidence="2" type="ORF">HCN52_12100</name>
</gene>
<name>A0ABX1CEN9_9ACTN</name>
<dbReference type="EMBL" id="JAAVJC010000085">
    <property type="protein sequence ID" value="NJQ15669.1"/>
    <property type="molecule type" value="Genomic_DNA"/>
</dbReference>
<evidence type="ECO:0000313" key="2">
    <source>
        <dbReference type="EMBL" id="NJQ15669.1"/>
    </source>
</evidence>
<protein>
    <submittedName>
        <fullName evidence="2">Uncharacterized protein</fullName>
    </submittedName>
</protein>
<dbReference type="RefSeq" id="WP_168088431.1">
    <property type="nucleotide sequence ID" value="NZ_BHZH01000109.1"/>
</dbReference>
<dbReference type="Proteomes" id="UP000727056">
    <property type="component" value="Unassembled WGS sequence"/>
</dbReference>
<keyword evidence="3" id="KW-1185">Reference proteome</keyword>
<comment type="caution">
    <text evidence="2">The sequence shown here is derived from an EMBL/GenBank/DDBJ whole genome shotgun (WGS) entry which is preliminary data.</text>
</comment>
<accession>A0ABX1CEN9</accession>
<reference evidence="2 3" key="1">
    <citation type="submission" date="2020-03" db="EMBL/GenBank/DDBJ databases">
        <title>Draft genome of Streptomyces sp. ventii, isolated from the Axial Seamount in the Pacific Ocean, and resequencing of the two type strains Streptomyces lonarensis strain NCL 716 and Streptomyces bohaiensis strain 11A07.</title>
        <authorList>
            <person name="Loughran R.M."/>
            <person name="Pfannmuller K.M."/>
            <person name="Wasson B.J."/>
            <person name="Deadmond M.C."/>
            <person name="Paddock B.E."/>
            <person name="Koyack M.J."/>
            <person name="Gallegos D.A."/>
            <person name="Mitchell E.A."/>
            <person name="Ushijima B."/>
            <person name="Saw J.H."/>
            <person name="Mcphail K.L."/>
            <person name="Videau P."/>
        </authorList>
    </citation>
    <scope>NUCLEOTIDE SEQUENCE [LARGE SCALE GENOMIC DNA]</scope>
    <source>
        <strain evidence="2 3">11A07</strain>
    </source>
</reference>
<organism evidence="2 3">
    <name type="scientific">Streptomyces bohaiensis</name>
    <dbReference type="NCBI Taxonomy" id="1431344"/>
    <lineage>
        <taxon>Bacteria</taxon>
        <taxon>Bacillati</taxon>
        <taxon>Actinomycetota</taxon>
        <taxon>Actinomycetes</taxon>
        <taxon>Kitasatosporales</taxon>
        <taxon>Streptomycetaceae</taxon>
        <taxon>Streptomyces</taxon>
    </lineage>
</organism>
<feature type="region of interest" description="Disordered" evidence="1">
    <location>
        <begin position="37"/>
        <end position="56"/>
    </location>
</feature>
<proteinExistence type="predicted"/>
<feature type="compositionally biased region" description="Basic and acidic residues" evidence="1">
    <location>
        <begin position="40"/>
        <end position="56"/>
    </location>
</feature>
<sequence length="56" mass="6369">MLDNRGAWLREANGQHRHKRITPFTLRGYASPVAPTPDAWHPHTDPGFHMADIRPA</sequence>
<evidence type="ECO:0000313" key="3">
    <source>
        <dbReference type="Proteomes" id="UP000727056"/>
    </source>
</evidence>